<protein>
    <submittedName>
        <fullName evidence="1">Uncharacterized protein</fullName>
    </submittedName>
</protein>
<evidence type="ECO:0000313" key="1">
    <source>
        <dbReference type="EMBL" id="MPM29044.1"/>
    </source>
</evidence>
<comment type="caution">
    <text evidence="1">The sequence shown here is derived from an EMBL/GenBank/DDBJ whole genome shotgun (WGS) entry which is preliminary data.</text>
</comment>
<dbReference type="AlphaFoldDB" id="A0A644YSJ8"/>
<organism evidence="1">
    <name type="scientific">bioreactor metagenome</name>
    <dbReference type="NCBI Taxonomy" id="1076179"/>
    <lineage>
        <taxon>unclassified sequences</taxon>
        <taxon>metagenomes</taxon>
        <taxon>ecological metagenomes</taxon>
    </lineage>
</organism>
<proteinExistence type="predicted"/>
<gene>
    <name evidence="1" type="ORF">SDC9_75583</name>
</gene>
<dbReference type="EMBL" id="VSSQ01005410">
    <property type="protein sequence ID" value="MPM29044.1"/>
    <property type="molecule type" value="Genomic_DNA"/>
</dbReference>
<sequence length="86" mass="9505">MSACQRLADIKAPSSELVVAKPDLPVVHPHTDDGVGHDKGENRHRIRECLLRYLEGSLKHPITAADPLNLQFLCSYIGIVDDTAFQ</sequence>
<name>A0A644YSJ8_9ZZZZ</name>
<accession>A0A644YSJ8</accession>
<reference evidence="1" key="1">
    <citation type="submission" date="2019-08" db="EMBL/GenBank/DDBJ databases">
        <authorList>
            <person name="Kucharzyk K."/>
            <person name="Murdoch R.W."/>
            <person name="Higgins S."/>
            <person name="Loffler F."/>
        </authorList>
    </citation>
    <scope>NUCLEOTIDE SEQUENCE</scope>
</reference>